<dbReference type="RefSeq" id="WP_063701715.1">
    <property type="nucleotide sequence ID" value="NZ_LUUB01000063.1"/>
</dbReference>
<name>A0A176YPJ5_9BRAD</name>
<organism evidence="1 2">
    <name type="scientific">Bradyrhizobium centrolobii</name>
    <dbReference type="NCBI Taxonomy" id="1505087"/>
    <lineage>
        <taxon>Bacteria</taxon>
        <taxon>Pseudomonadati</taxon>
        <taxon>Pseudomonadota</taxon>
        <taxon>Alphaproteobacteria</taxon>
        <taxon>Hyphomicrobiales</taxon>
        <taxon>Nitrobacteraceae</taxon>
        <taxon>Bradyrhizobium</taxon>
    </lineage>
</organism>
<evidence type="ECO:0000313" key="1">
    <source>
        <dbReference type="EMBL" id="OAF08246.1"/>
    </source>
</evidence>
<dbReference type="Pfam" id="PF12071">
    <property type="entry name" value="DUF3551"/>
    <property type="match status" value="1"/>
</dbReference>
<dbReference type="STRING" id="1505087.AYJ54_16075"/>
<sequence length="87" mass="9615">MRKTQLVLGTMVLAGLAGIDPARADYDYPWCIQGAAYDYPGDCSYQTREQCLLSVSGRKGYCAQNPAFLITRPPFQPIPRGRHLPPA</sequence>
<gene>
    <name evidence="1" type="ORF">AYJ54_16075</name>
</gene>
<proteinExistence type="predicted"/>
<protein>
    <recommendedName>
        <fullName evidence="3">DUF3551 domain-containing protein</fullName>
    </recommendedName>
</protein>
<evidence type="ECO:0008006" key="3">
    <source>
        <dbReference type="Google" id="ProtNLM"/>
    </source>
</evidence>
<dbReference type="EMBL" id="LUUB01000063">
    <property type="protein sequence ID" value="OAF08246.1"/>
    <property type="molecule type" value="Genomic_DNA"/>
</dbReference>
<evidence type="ECO:0000313" key="2">
    <source>
        <dbReference type="Proteomes" id="UP000076959"/>
    </source>
</evidence>
<reference evidence="1 2" key="1">
    <citation type="submission" date="2016-03" db="EMBL/GenBank/DDBJ databases">
        <title>Draft Genome Sequence of the Strain BR 10245 (Bradyrhizobium sp.) isolated from nodules of Centrolobium paraense.</title>
        <authorList>
            <person name="Simoes-Araujo J.L.Sr."/>
            <person name="Barauna A.C."/>
            <person name="Silva K."/>
            <person name="Zilli J.E."/>
        </authorList>
    </citation>
    <scope>NUCLEOTIDE SEQUENCE [LARGE SCALE GENOMIC DNA]</scope>
    <source>
        <strain evidence="1 2">BR 10245</strain>
    </source>
</reference>
<dbReference type="Proteomes" id="UP000076959">
    <property type="component" value="Unassembled WGS sequence"/>
</dbReference>
<accession>A0A176YPJ5</accession>
<dbReference type="OrthoDB" id="8255753at2"/>
<comment type="caution">
    <text evidence="1">The sequence shown here is derived from an EMBL/GenBank/DDBJ whole genome shotgun (WGS) entry which is preliminary data.</text>
</comment>
<keyword evidence="2" id="KW-1185">Reference proteome</keyword>
<dbReference type="InterPro" id="IPR021937">
    <property type="entry name" value="DUF3551"/>
</dbReference>
<dbReference type="AlphaFoldDB" id="A0A176YPJ5"/>